<feature type="domain" description="HTH araC/xylS-type" evidence="4">
    <location>
        <begin position="232"/>
        <end position="330"/>
    </location>
</feature>
<dbReference type="PROSITE" id="PS01124">
    <property type="entry name" value="HTH_ARAC_FAMILY_2"/>
    <property type="match status" value="1"/>
</dbReference>
<dbReference type="Proteomes" id="UP000292423">
    <property type="component" value="Unassembled WGS sequence"/>
</dbReference>
<dbReference type="SUPFAM" id="SSF46689">
    <property type="entry name" value="Homeodomain-like"/>
    <property type="match status" value="1"/>
</dbReference>
<keyword evidence="6" id="KW-1185">Reference proteome</keyword>
<keyword evidence="2" id="KW-0238">DNA-binding</keyword>
<sequence length="334" mass="37145">MLIQHHTIAAHYVGVALHGAVRQGRDPAPLLAQAGLDDGLPARIPPLQYAELVKAVWRALDDEFLGLTSRPCPVGAFALMAELVIHTATLGEALAKCSRFYRVANDSLALGVTVENGQAFLWMQLQDPTRDPDHFLLEFMLVMWSRLAGWLIRERIHLQAAQFMHEAPAHVREYPTLFPCALQFGQARNALVFDAGWLHRPVKRSAAELQALLPTLPGAFLVKPVFHGSYTQRVRELIAEDMAAGFPDLEAVAQHFWMTGRTLRRKLLQEGSHYQEIKDGLRRERAVQLLARGELSLQEIALQLGFAEASAFIRAFKLWTGLTPGQYAAVPAPA</sequence>
<evidence type="ECO:0000256" key="2">
    <source>
        <dbReference type="ARBA" id="ARBA00023125"/>
    </source>
</evidence>
<evidence type="ECO:0000313" key="5">
    <source>
        <dbReference type="EMBL" id="RZU47898.1"/>
    </source>
</evidence>
<dbReference type="InterPro" id="IPR020449">
    <property type="entry name" value="Tscrpt_reg_AraC-type_HTH"/>
</dbReference>
<dbReference type="GO" id="GO:0005829">
    <property type="term" value="C:cytosol"/>
    <property type="evidence" value="ECO:0007669"/>
    <property type="project" value="TreeGrafter"/>
</dbReference>
<evidence type="ECO:0000259" key="4">
    <source>
        <dbReference type="PROSITE" id="PS01124"/>
    </source>
</evidence>
<dbReference type="EMBL" id="SHKX01000010">
    <property type="protein sequence ID" value="RZU47898.1"/>
    <property type="molecule type" value="Genomic_DNA"/>
</dbReference>
<dbReference type="SMART" id="SM00342">
    <property type="entry name" value="HTH_ARAC"/>
    <property type="match status" value="1"/>
</dbReference>
<protein>
    <submittedName>
        <fullName evidence="5">AraC family transcriptional regulator</fullName>
    </submittedName>
</protein>
<dbReference type="PANTHER" id="PTHR47894">
    <property type="entry name" value="HTH-TYPE TRANSCRIPTIONAL REGULATOR GADX"/>
    <property type="match status" value="1"/>
</dbReference>
<accession>A0A4Q7ZBD6</accession>
<reference evidence="5 6" key="1">
    <citation type="submission" date="2019-02" db="EMBL/GenBank/DDBJ databases">
        <title>Genomic Encyclopedia of Type Strains, Phase IV (KMG-IV): sequencing the most valuable type-strain genomes for metagenomic binning, comparative biology and taxonomic classification.</title>
        <authorList>
            <person name="Goeker M."/>
        </authorList>
    </citation>
    <scope>NUCLEOTIDE SEQUENCE [LARGE SCALE GENOMIC DNA]</scope>
    <source>
        <strain evidence="5 6">DSM 105135</strain>
    </source>
</reference>
<proteinExistence type="predicted"/>
<dbReference type="GO" id="GO:0003700">
    <property type="term" value="F:DNA-binding transcription factor activity"/>
    <property type="evidence" value="ECO:0007669"/>
    <property type="project" value="InterPro"/>
</dbReference>
<evidence type="ECO:0000313" key="6">
    <source>
        <dbReference type="Proteomes" id="UP000292423"/>
    </source>
</evidence>
<organism evidence="5 6">
    <name type="scientific">Fluviicoccus keumensis</name>
    <dbReference type="NCBI Taxonomy" id="1435465"/>
    <lineage>
        <taxon>Bacteria</taxon>
        <taxon>Pseudomonadati</taxon>
        <taxon>Pseudomonadota</taxon>
        <taxon>Gammaproteobacteria</taxon>
        <taxon>Moraxellales</taxon>
        <taxon>Moraxellaceae</taxon>
        <taxon>Fluviicoccus</taxon>
    </lineage>
</organism>
<evidence type="ECO:0000256" key="1">
    <source>
        <dbReference type="ARBA" id="ARBA00023015"/>
    </source>
</evidence>
<dbReference type="RefSeq" id="WP_130411107.1">
    <property type="nucleotide sequence ID" value="NZ_SHKX01000010.1"/>
</dbReference>
<dbReference type="OrthoDB" id="5582699at2"/>
<name>A0A4Q7ZBD6_9GAMM</name>
<gene>
    <name evidence="5" type="ORF">EV700_0865</name>
</gene>
<dbReference type="InterPro" id="IPR009057">
    <property type="entry name" value="Homeodomain-like_sf"/>
</dbReference>
<keyword evidence="3" id="KW-0804">Transcription</keyword>
<dbReference type="Gene3D" id="1.10.10.60">
    <property type="entry name" value="Homeodomain-like"/>
    <property type="match status" value="1"/>
</dbReference>
<comment type="caution">
    <text evidence="5">The sequence shown here is derived from an EMBL/GenBank/DDBJ whole genome shotgun (WGS) entry which is preliminary data.</text>
</comment>
<dbReference type="Pfam" id="PF12833">
    <property type="entry name" value="HTH_18"/>
    <property type="match status" value="1"/>
</dbReference>
<evidence type="ECO:0000256" key="3">
    <source>
        <dbReference type="ARBA" id="ARBA00023163"/>
    </source>
</evidence>
<dbReference type="InterPro" id="IPR032687">
    <property type="entry name" value="AraC-type_N"/>
</dbReference>
<dbReference type="InterPro" id="IPR018060">
    <property type="entry name" value="HTH_AraC"/>
</dbReference>
<dbReference type="AlphaFoldDB" id="A0A4Q7ZBD6"/>
<dbReference type="Pfam" id="PF12625">
    <property type="entry name" value="Arabinose_bd"/>
    <property type="match status" value="1"/>
</dbReference>
<dbReference type="PANTHER" id="PTHR47894:SF1">
    <property type="entry name" value="HTH-TYPE TRANSCRIPTIONAL REGULATOR VQSM"/>
    <property type="match status" value="1"/>
</dbReference>
<keyword evidence="1" id="KW-0805">Transcription regulation</keyword>
<dbReference type="PRINTS" id="PR00032">
    <property type="entry name" value="HTHARAC"/>
</dbReference>
<dbReference type="GO" id="GO:0000976">
    <property type="term" value="F:transcription cis-regulatory region binding"/>
    <property type="evidence" value="ECO:0007669"/>
    <property type="project" value="TreeGrafter"/>
</dbReference>